<accession>A0AAD2H2V2</accession>
<dbReference type="AlphaFoldDB" id="A0AAD2H2V2"/>
<gene>
    <name evidence="2" type="ORF">MYCIT1_LOCUS8554</name>
</gene>
<proteinExistence type="predicted"/>
<dbReference type="EMBL" id="CAVNYO010000110">
    <property type="protein sequence ID" value="CAK5266642.1"/>
    <property type="molecule type" value="Genomic_DNA"/>
</dbReference>
<reference evidence="2" key="1">
    <citation type="submission" date="2023-11" db="EMBL/GenBank/DDBJ databases">
        <authorList>
            <person name="De Vega J J."/>
            <person name="De Vega J J."/>
        </authorList>
    </citation>
    <scope>NUCLEOTIDE SEQUENCE</scope>
</reference>
<keyword evidence="3" id="KW-1185">Reference proteome</keyword>
<organism evidence="2 3">
    <name type="scientific">Mycena citricolor</name>
    <dbReference type="NCBI Taxonomy" id="2018698"/>
    <lineage>
        <taxon>Eukaryota</taxon>
        <taxon>Fungi</taxon>
        <taxon>Dikarya</taxon>
        <taxon>Basidiomycota</taxon>
        <taxon>Agaricomycotina</taxon>
        <taxon>Agaricomycetes</taxon>
        <taxon>Agaricomycetidae</taxon>
        <taxon>Agaricales</taxon>
        <taxon>Marasmiineae</taxon>
        <taxon>Mycenaceae</taxon>
        <taxon>Mycena</taxon>
    </lineage>
</organism>
<dbReference type="Proteomes" id="UP001295794">
    <property type="component" value="Unassembled WGS sequence"/>
</dbReference>
<protein>
    <submittedName>
        <fullName evidence="2">Uncharacterized protein</fullName>
    </submittedName>
</protein>
<keyword evidence="1" id="KW-0808">Transferase</keyword>
<dbReference type="PANTHER" id="PTHR48049">
    <property type="entry name" value="GLYCOSYLTRANSFERASE"/>
    <property type="match status" value="1"/>
</dbReference>
<dbReference type="Pfam" id="PF00201">
    <property type="entry name" value="UDPGT"/>
    <property type="match status" value="1"/>
</dbReference>
<name>A0AAD2H2V2_9AGAR</name>
<dbReference type="GO" id="GO:0035251">
    <property type="term" value="F:UDP-glucosyltransferase activity"/>
    <property type="evidence" value="ECO:0007669"/>
    <property type="project" value="InterPro"/>
</dbReference>
<sequence length="437" mass="47539">MPSRHIMTLLAPAWGHTLPYIHLSTRMLAQDPELGVTIVQHNLILPKLLKELSACAYDKDRLRIKAVGVKEVKFSPEVVEEANKQLAEGWLDFLTEAVGAAQPLAWPKPHTVHMDFFVGGFVINPTKAILGPATKVVLWCSAGVTICPDHFGEYNFGKIAREIFADEERRAGRSLEEILGDVVVAWNGSDKLDGRVVDLVGALQIYDYERNAQGAGGPRQIAPVWAAAQELAAVADALLCPASSALEPLGAPYCRQYYESRGKELFLVGPQMNDTEWEVSVVGTGPGEPRVKAFLDDSLAKYGPKSVMYISFGSLFFPVATPHLVETMIQVLLDLEPPLPFILVLGGAMATLPDETIDRVHSSGRGLVCDFWVDQKAILKSGAVGWFLTHGGYNSLTESLSQGIPLIFWPIAGEQATNAAMFSTGSNPIGIELFQTT</sequence>
<comment type="caution">
    <text evidence="2">The sequence shown here is derived from an EMBL/GenBank/DDBJ whole genome shotgun (WGS) entry which is preliminary data.</text>
</comment>
<evidence type="ECO:0000313" key="3">
    <source>
        <dbReference type="Proteomes" id="UP001295794"/>
    </source>
</evidence>
<evidence type="ECO:0000313" key="2">
    <source>
        <dbReference type="EMBL" id="CAK5266642.1"/>
    </source>
</evidence>
<dbReference type="Gene3D" id="3.40.50.2000">
    <property type="entry name" value="Glycogen Phosphorylase B"/>
    <property type="match status" value="2"/>
</dbReference>
<dbReference type="InterPro" id="IPR002213">
    <property type="entry name" value="UDP_glucos_trans"/>
</dbReference>
<evidence type="ECO:0000256" key="1">
    <source>
        <dbReference type="ARBA" id="ARBA00022679"/>
    </source>
</evidence>
<dbReference type="PANTHER" id="PTHR48049:SF132">
    <property type="entry name" value="GLYCOSYLTRANSFERASE"/>
    <property type="match status" value="1"/>
</dbReference>
<dbReference type="InterPro" id="IPR050481">
    <property type="entry name" value="UDP-glycosyltransf_plant"/>
</dbReference>
<dbReference type="SUPFAM" id="SSF53756">
    <property type="entry name" value="UDP-Glycosyltransferase/glycogen phosphorylase"/>
    <property type="match status" value="1"/>
</dbReference>